<keyword evidence="3" id="KW-0175">Coiled coil</keyword>
<comment type="similarity">
    <text evidence="1">Belongs to the Skp family.</text>
</comment>
<feature type="coiled-coil region" evidence="3">
    <location>
        <begin position="92"/>
        <end position="145"/>
    </location>
</feature>
<dbReference type="GO" id="GO:0050821">
    <property type="term" value="P:protein stabilization"/>
    <property type="evidence" value="ECO:0007669"/>
    <property type="project" value="TreeGrafter"/>
</dbReference>
<dbReference type="SUPFAM" id="SSF111384">
    <property type="entry name" value="OmpH-like"/>
    <property type="match status" value="1"/>
</dbReference>
<protein>
    <submittedName>
        <fullName evidence="5">OmpH family outer membrane protein</fullName>
    </submittedName>
</protein>
<evidence type="ECO:0000256" key="4">
    <source>
        <dbReference type="SAM" id="MobiDB-lite"/>
    </source>
</evidence>
<gene>
    <name evidence="5" type="ORF">E6K80_14380</name>
</gene>
<evidence type="ECO:0000313" key="6">
    <source>
        <dbReference type="Proteomes" id="UP000319836"/>
    </source>
</evidence>
<dbReference type="PANTHER" id="PTHR35089">
    <property type="entry name" value="CHAPERONE PROTEIN SKP"/>
    <property type="match status" value="1"/>
</dbReference>
<proteinExistence type="inferred from homology"/>
<dbReference type="AlphaFoldDB" id="A0A538TX67"/>
<evidence type="ECO:0000256" key="3">
    <source>
        <dbReference type="SAM" id="Coils"/>
    </source>
</evidence>
<dbReference type="GO" id="GO:0005829">
    <property type="term" value="C:cytosol"/>
    <property type="evidence" value="ECO:0007669"/>
    <property type="project" value="TreeGrafter"/>
</dbReference>
<feature type="compositionally biased region" description="Polar residues" evidence="4">
    <location>
        <begin position="1"/>
        <end position="20"/>
    </location>
</feature>
<keyword evidence="2" id="KW-0732">Signal</keyword>
<dbReference type="InterPro" id="IPR005632">
    <property type="entry name" value="Chaperone_Skp"/>
</dbReference>
<evidence type="ECO:0000313" key="5">
    <source>
        <dbReference type="EMBL" id="TMQ68208.1"/>
    </source>
</evidence>
<comment type="caution">
    <text evidence="5">The sequence shown here is derived from an EMBL/GenBank/DDBJ whole genome shotgun (WGS) entry which is preliminary data.</text>
</comment>
<dbReference type="Proteomes" id="UP000319836">
    <property type="component" value="Unassembled WGS sequence"/>
</dbReference>
<evidence type="ECO:0000256" key="2">
    <source>
        <dbReference type="ARBA" id="ARBA00022729"/>
    </source>
</evidence>
<reference evidence="5 6" key="1">
    <citation type="journal article" date="2019" name="Nat. Microbiol.">
        <title>Mediterranean grassland soil C-N compound turnover is dependent on rainfall and depth, and is mediated by genomically divergent microorganisms.</title>
        <authorList>
            <person name="Diamond S."/>
            <person name="Andeer P.F."/>
            <person name="Li Z."/>
            <person name="Crits-Christoph A."/>
            <person name="Burstein D."/>
            <person name="Anantharaman K."/>
            <person name="Lane K.R."/>
            <person name="Thomas B.C."/>
            <person name="Pan C."/>
            <person name="Northen T.R."/>
            <person name="Banfield J.F."/>
        </authorList>
    </citation>
    <scope>NUCLEOTIDE SEQUENCE [LARGE SCALE GENOMIC DNA]</scope>
    <source>
        <strain evidence="5">WS_10</strain>
    </source>
</reference>
<dbReference type="GO" id="GO:0051082">
    <property type="term" value="F:unfolded protein binding"/>
    <property type="evidence" value="ECO:0007669"/>
    <property type="project" value="InterPro"/>
</dbReference>
<evidence type="ECO:0000256" key="1">
    <source>
        <dbReference type="ARBA" id="ARBA00009091"/>
    </source>
</evidence>
<name>A0A538TX67_UNCEI</name>
<dbReference type="Pfam" id="PF03938">
    <property type="entry name" value="OmpH"/>
    <property type="match status" value="1"/>
</dbReference>
<sequence length="218" mass="24286">MGSTAGTSETTRNGWVTSCSDRPPSKTLGPTTRMHEARRQVARWTGALALLVASASSPARAAETRIGFIDSAKIFQDYRLAQDAQQQFDRQVQNWRSEASEKQRTVDQLRAEVRDQGPILSSVKRQEKEEVLQKAIQEYENFVQEIWGPTGRAAQENERTTKEIVERIRTVVEKLAGEKGLDIVFDAAGGAIVYADRSLDLSAEVVRELNTQVEQGAH</sequence>
<organism evidence="5 6">
    <name type="scientific">Eiseniibacteriota bacterium</name>
    <dbReference type="NCBI Taxonomy" id="2212470"/>
    <lineage>
        <taxon>Bacteria</taxon>
        <taxon>Candidatus Eiseniibacteriota</taxon>
    </lineage>
</organism>
<dbReference type="PANTHER" id="PTHR35089:SF1">
    <property type="entry name" value="CHAPERONE PROTEIN SKP"/>
    <property type="match status" value="1"/>
</dbReference>
<dbReference type="InterPro" id="IPR024930">
    <property type="entry name" value="Skp_dom_sf"/>
</dbReference>
<dbReference type="Gene3D" id="3.30.910.20">
    <property type="entry name" value="Skp domain"/>
    <property type="match status" value="1"/>
</dbReference>
<dbReference type="SMART" id="SM00935">
    <property type="entry name" value="OmpH"/>
    <property type="match status" value="1"/>
</dbReference>
<accession>A0A538TX67</accession>
<feature type="region of interest" description="Disordered" evidence="4">
    <location>
        <begin position="1"/>
        <end position="34"/>
    </location>
</feature>
<dbReference type="EMBL" id="VBPA01000410">
    <property type="protein sequence ID" value="TMQ68208.1"/>
    <property type="molecule type" value="Genomic_DNA"/>
</dbReference>